<keyword evidence="1" id="KW-1003">Cell membrane</keyword>
<keyword evidence="2 7" id="KW-0732">Signal</keyword>
<dbReference type="PROSITE" id="PS51257">
    <property type="entry name" value="PROKAR_LIPOPROTEIN"/>
    <property type="match status" value="1"/>
</dbReference>
<dbReference type="PANTHER" id="PTHR43649:SF33">
    <property type="entry name" value="POLYGALACTURONAN_RHAMNOGALACTURONAN-BINDING PROTEIN YTCQ"/>
    <property type="match status" value="1"/>
</dbReference>
<dbReference type="RefSeq" id="WP_190920627.1">
    <property type="nucleotide sequence ID" value="NZ_JACXIZ010000040.1"/>
</dbReference>
<dbReference type="InterPro" id="IPR006059">
    <property type="entry name" value="SBP"/>
</dbReference>
<protein>
    <submittedName>
        <fullName evidence="8">Extracellular solute-binding protein</fullName>
    </submittedName>
</protein>
<keyword evidence="5" id="KW-0449">Lipoprotein</keyword>
<dbReference type="InterPro" id="IPR050490">
    <property type="entry name" value="Bact_solute-bd_prot1"/>
</dbReference>
<evidence type="ECO:0000256" key="5">
    <source>
        <dbReference type="ARBA" id="ARBA00023288"/>
    </source>
</evidence>
<organism evidence="8 9">
    <name type="scientific">Paenibacillus sabuli</name>
    <dbReference type="NCBI Taxonomy" id="2772509"/>
    <lineage>
        <taxon>Bacteria</taxon>
        <taxon>Bacillati</taxon>
        <taxon>Bacillota</taxon>
        <taxon>Bacilli</taxon>
        <taxon>Bacillales</taxon>
        <taxon>Paenibacillaceae</taxon>
        <taxon>Paenibacillus</taxon>
    </lineage>
</organism>
<keyword evidence="3" id="KW-0472">Membrane</keyword>
<accession>A0A927GUB2</accession>
<dbReference type="AlphaFoldDB" id="A0A927GUB2"/>
<feature type="chain" id="PRO_5037573881" evidence="7">
    <location>
        <begin position="28"/>
        <end position="535"/>
    </location>
</feature>
<evidence type="ECO:0000256" key="3">
    <source>
        <dbReference type="ARBA" id="ARBA00023136"/>
    </source>
</evidence>
<dbReference type="PANTHER" id="PTHR43649">
    <property type="entry name" value="ARABINOSE-BINDING PROTEIN-RELATED"/>
    <property type="match status" value="1"/>
</dbReference>
<reference evidence="8" key="1">
    <citation type="submission" date="2020-09" db="EMBL/GenBank/DDBJ databases">
        <title>A novel bacterium of genus Paenibacillus, isolated from South China Sea.</title>
        <authorList>
            <person name="Huang H."/>
            <person name="Mo K."/>
            <person name="Hu Y."/>
        </authorList>
    </citation>
    <scope>NUCLEOTIDE SEQUENCE</scope>
    <source>
        <strain evidence="8">IB182496</strain>
    </source>
</reference>
<evidence type="ECO:0000256" key="4">
    <source>
        <dbReference type="ARBA" id="ARBA00023139"/>
    </source>
</evidence>
<evidence type="ECO:0000256" key="2">
    <source>
        <dbReference type="ARBA" id="ARBA00022729"/>
    </source>
</evidence>
<evidence type="ECO:0000313" key="9">
    <source>
        <dbReference type="Proteomes" id="UP000621560"/>
    </source>
</evidence>
<gene>
    <name evidence="8" type="ORF">IDH44_20190</name>
</gene>
<dbReference type="EMBL" id="JACXIZ010000040">
    <property type="protein sequence ID" value="MBD2847517.1"/>
    <property type="molecule type" value="Genomic_DNA"/>
</dbReference>
<evidence type="ECO:0000313" key="8">
    <source>
        <dbReference type="EMBL" id="MBD2847517.1"/>
    </source>
</evidence>
<dbReference type="SUPFAM" id="SSF53850">
    <property type="entry name" value="Periplasmic binding protein-like II"/>
    <property type="match status" value="1"/>
</dbReference>
<sequence>MSKPKTLVAKLALVLAILMLAAACANAEKNTNETNEGNPPADESSNPSGGSSQDEEPIQISWLSWNGPEGDDSPVQQYLEERFNVKIKNVRLERAQWQQQLNIKLAAKEIPDVFWLWSSEEIDMYAKQGVLAELPVDLIKEKMPRYSEDVDQGDPNLWKYALVEGESYAIPLYWPDGQTPFLPGYNESWLKAIGYDHPPTTLEEFEDVLYKFRNDDPDGNGVKDTYGMTARAKDALPQAFNVVFNAFGIVPPYDNMFFYDQEDNITFSMITEEARQAFKLLHKWYEDGVIDPEFITTDYTKMRQDFANGRVGVIDPGLWYHHQNVFEPEFKAVNPEQDYVVGQPLNGPNGEPGKGLSYGLKNNYIGMGIQVEGDTKKRDKIFEILEALATDEETYLMASYGREGIDYTMEDGGVVPIPEYVDSQVRGAEIGAGPYYGLFMTKSFPMLKHDLPKVKSDYKSNVTEGVPTFSNAVMGNVPELAAYPDLKKLSDSYFMKFILGEVDLDKGFDDFVELWKKSGGQEVLEAAGEVAQSLN</sequence>
<evidence type="ECO:0000256" key="1">
    <source>
        <dbReference type="ARBA" id="ARBA00022475"/>
    </source>
</evidence>
<feature type="region of interest" description="Disordered" evidence="6">
    <location>
        <begin position="29"/>
        <end position="56"/>
    </location>
</feature>
<keyword evidence="4" id="KW-0564">Palmitate</keyword>
<keyword evidence="9" id="KW-1185">Reference proteome</keyword>
<dbReference type="Pfam" id="PF01547">
    <property type="entry name" value="SBP_bac_1"/>
    <property type="match status" value="1"/>
</dbReference>
<name>A0A927GUB2_9BACL</name>
<dbReference type="Gene3D" id="3.40.190.10">
    <property type="entry name" value="Periplasmic binding protein-like II"/>
    <property type="match status" value="3"/>
</dbReference>
<feature type="signal peptide" evidence="7">
    <location>
        <begin position="1"/>
        <end position="27"/>
    </location>
</feature>
<feature type="compositionally biased region" description="Polar residues" evidence="6">
    <location>
        <begin position="29"/>
        <end position="52"/>
    </location>
</feature>
<evidence type="ECO:0000256" key="7">
    <source>
        <dbReference type="SAM" id="SignalP"/>
    </source>
</evidence>
<comment type="caution">
    <text evidence="8">The sequence shown here is derived from an EMBL/GenBank/DDBJ whole genome shotgun (WGS) entry which is preliminary data.</text>
</comment>
<proteinExistence type="predicted"/>
<evidence type="ECO:0000256" key="6">
    <source>
        <dbReference type="SAM" id="MobiDB-lite"/>
    </source>
</evidence>
<dbReference type="Proteomes" id="UP000621560">
    <property type="component" value="Unassembled WGS sequence"/>
</dbReference>